<evidence type="ECO:0000256" key="4">
    <source>
        <dbReference type="ARBA" id="ARBA00023237"/>
    </source>
</evidence>
<feature type="compositionally biased region" description="Polar residues" evidence="7">
    <location>
        <begin position="184"/>
        <end position="196"/>
    </location>
</feature>
<evidence type="ECO:0000256" key="6">
    <source>
        <dbReference type="HAMAP-Rule" id="MF_01186"/>
    </source>
</evidence>
<dbReference type="PROSITE" id="PS51257">
    <property type="entry name" value="PROKAR_LIPOPROTEIN"/>
    <property type="match status" value="1"/>
</dbReference>
<dbReference type="GO" id="GO:0009279">
    <property type="term" value="C:cell outer membrane"/>
    <property type="evidence" value="ECO:0007669"/>
    <property type="project" value="UniProtKB-SubCell"/>
</dbReference>
<comment type="subcellular location">
    <subcellularLocation>
        <location evidence="6">Cell outer membrane</location>
        <topology evidence="6">Lipid-anchor</topology>
    </subcellularLocation>
</comment>
<evidence type="ECO:0000313" key="8">
    <source>
        <dbReference type="EMBL" id="AKE58161.1"/>
    </source>
</evidence>
<protein>
    <recommendedName>
        <fullName evidence="6">LPS-assembly lipoprotein LptE</fullName>
    </recommendedName>
</protein>
<evidence type="ECO:0000256" key="7">
    <source>
        <dbReference type="SAM" id="MobiDB-lite"/>
    </source>
</evidence>
<keyword evidence="1 6" id="KW-0732">Signal</keyword>
<dbReference type="InterPro" id="IPR007485">
    <property type="entry name" value="LPS_assembly_LptE"/>
</dbReference>
<keyword evidence="3 6" id="KW-0564">Palmitate</keyword>
<evidence type="ECO:0000313" key="9">
    <source>
        <dbReference type="Proteomes" id="UP000034085"/>
    </source>
</evidence>
<evidence type="ECO:0000256" key="3">
    <source>
        <dbReference type="ARBA" id="ARBA00023139"/>
    </source>
</evidence>
<dbReference type="PANTHER" id="PTHR38098">
    <property type="entry name" value="LPS-ASSEMBLY LIPOPROTEIN LPTE"/>
    <property type="match status" value="1"/>
</dbReference>
<dbReference type="NCBIfam" id="NF008062">
    <property type="entry name" value="PRK10796.1"/>
    <property type="match status" value="1"/>
</dbReference>
<evidence type="ECO:0000256" key="1">
    <source>
        <dbReference type="ARBA" id="ARBA00022729"/>
    </source>
</evidence>
<dbReference type="RefSeq" id="WP_046477448.1">
    <property type="nucleotide sequence ID" value="NZ_CP011132.1"/>
</dbReference>
<dbReference type="OrthoDB" id="5801564at2"/>
<keyword evidence="2 6" id="KW-0472">Membrane</keyword>
<dbReference type="PANTHER" id="PTHR38098:SF1">
    <property type="entry name" value="LPS-ASSEMBLY LIPOPROTEIN LPTE"/>
    <property type="match status" value="1"/>
</dbReference>
<dbReference type="GO" id="GO:1990351">
    <property type="term" value="C:transporter complex"/>
    <property type="evidence" value="ECO:0007669"/>
    <property type="project" value="TreeGrafter"/>
</dbReference>
<dbReference type="GO" id="GO:0001530">
    <property type="term" value="F:lipopolysaccharide binding"/>
    <property type="evidence" value="ECO:0007669"/>
    <property type="project" value="TreeGrafter"/>
</dbReference>
<comment type="subunit">
    <text evidence="6">Component of the lipopolysaccharide transport and assembly complex. Interacts with LptD.</text>
</comment>
<dbReference type="HAMAP" id="MF_01186">
    <property type="entry name" value="LPS_assembly_LptE"/>
    <property type="match status" value="1"/>
</dbReference>
<dbReference type="GO" id="GO:0043165">
    <property type="term" value="P:Gram-negative-bacterium-type cell outer membrane assembly"/>
    <property type="evidence" value="ECO:0007669"/>
    <property type="project" value="UniProtKB-UniRule"/>
</dbReference>
<accession>A0A0F6TTX2</accession>
<organism evidence="8 9">
    <name type="scientific">Citrobacter amalonaticus Y19</name>
    <dbReference type="NCBI Taxonomy" id="1261127"/>
    <lineage>
        <taxon>Bacteria</taxon>
        <taxon>Pseudomonadati</taxon>
        <taxon>Pseudomonadota</taxon>
        <taxon>Gammaproteobacteria</taxon>
        <taxon>Enterobacterales</taxon>
        <taxon>Enterobacteriaceae</taxon>
        <taxon>Citrobacter</taxon>
    </lineage>
</organism>
<sequence>MRYLATLLLSLAVLTTAGCGWHLRSTTQVPDTMKTMILVTGDPNGPLSRAVRNQLRLNDIELLDMSTLRKDVPSLRLGRVGISKDTASVFQNGQTAEYQMVMTVSASVLIPGHDIYPISVRVFRSFFDNPQMALAKDNEQDMIIKEMYDRAAEQLIRKLPSVHAADRLSSQEEVAVDDQEAAPASSSTRVSSTLGN</sequence>
<proteinExistence type="inferred from homology"/>
<keyword evidence="5 6" id="KW-0449">Lipoprotein</keyword>
<comment type="similarity">
    <text evidence="6">Belongs to the LptE lipoprotein family.</text>
</comment>
<evidence type="ECO:0000256" key="2">
    <source>
        <dbReference type="ARBA" id="ARBA00023136"/>
    </source>
</evidence>
<gene>
    <name evidence="6" type="primary">lptE</name>
    <name evidence="8" type="ORF">F384_02855</name>
</gene>
<dbReference type="GO" id="GO:0015920">
    <property type="term" value="P:lipopolysaccharide transport"/>
    <property type="evidence" value="ECO:0007669"/>
    <property type="project" value="TreeGrafter"/>
</dbReference>
<dbReference type="EMBL" id="CP011132">
    <property type="protein sequence ID" value="AKE58161.1"/>
    <property type="molecule type" value="Genomic_DNA"/>
</dbReference>
<dbReference type="KEGG" id="cama:F384_02855"/>
<reference evidence="8 9" key="1">
    <citation type="journal article" date="2013" name="Appl. Microbiol. Biotechnol.">
        <title>Glycerol assimilation and production of 1,3-propanediol by Citrobacter amalonaticus Y19.</title>
        <authorList>
            <person name="Ainala S.K."/>
            <person name="Ashok S."/>
            <person name="Ko Y."/>
            <person name="Park S."/>
        </authorList>
    </citation>
    <scope>NUCLEOTIDE SEQUENCE [LARGE SCALE GENOMIC DNA]</scope>
    <source>
        <strain evidence="8 9">Y19</strain>
    </source>
</reference>
<keyword evidence="4 6" id="KW-0998">Cell outer membrane</keyword>
<comment type="function">
    <text evidence="6">Together with LptD, is involved in the assembly of lipopolysaccharide (LPS) at the surface of the outer membrane. Required for the proper assembly of LptD. Binds LPS and may serve as the LPS recognition site at the outer membrane.</text>
</comment>
<dbReference type="PATRIC" id="fig|1261127.3.peg.589"/>
<dbReference type="HOGENOM" id="CLU_103309_1_1_6"/>
<dbReference type="Pfam" id="PF04390">
    <property type="entry name" value="LptE"/>
    <property type="match status" value="1"/>
</dbReference>
<evidence type="ECO:0000256" key="5">
    <source>
        <dbReference type="ARBA" id="ARBA00023288"/>
    </source>
</evidence>
<dbReference type="FunFam" id="3.30.160.150:FF:000001">
    <property type="entry name" value="LPS-assembly lipoprotein LptE"/>
    <property type="match status" value="1"/>
</dbReference>
<feature type="region of interest" description="Disordered" evidence="7">
    <location>
        <begin position="170"/>
        <end position="196"/>
    </location>
</feature>
<name>A0A0F6TTX2_CITAM</name>
<dbReference type="AlphaFoldDB" id="A0A0F6TTX2"/>
<dbReference type="Gene3D" id="3.30.160.150">
    <property type="entry name" value="Lipoprotein like domain"/>
    <property type="match status" value="1"/>
</dbReference>
<dbReference type="Proteomes" id="UP000034085">
    <property type="component" value="Chromosome"/>
</dbReference>